<accession>A0A1Y2DYU4</accession>
<dbReference type="InParanoid" id="A0A1Y2DYU4"/>
<dbReference type="STRING" id="1141098.A0A1Y2DYU4"/>
<comment type="caution">
    <text evidence="1">The sequence shown here is derived from an EMBL/GenBank/DDBJ whole genome shotgun (WGS) entry which is preliminary data.</text>
</comment>
<dbReference type="OrthoDB" id="4786772at2759"/>
<keyword evidence="2" id="KW-1185">Reference proteome</keyword>
<gene>
    <name evidence="1" type="ORF">BCR38DRAFT_215758</name>
</gene>
<dbReference type="EMBL" id="MCFJ01000007">
    <property type="protein sequence ID" value="ORY64478.1"/>
    <property type="molecule type" value="Genomic_DNA"/>
</dbReference>
<dbReference type="Proteomes" id="UP000193689">
    <property type="component" value="Unassembled WGS sequence"/>
</dbReference>
<protein>
    <submittedName>
        <fullName evidence="1">Uncharacterized protein</fullName>
    </submittedName>
</protein>
<organism evidence="1 2">
    <name type="scientific">Pseudomassariella vexata</name>
    <dbReference type="NCBI Taxonomy" id="1141098"/>
    <lineage>
        <taxon>Eukaryota</taxon>
        <taxon>Fungi</taxon>
        <taxon>Dikarya</taxon>
        <taxon>Ascomycota</taxon>
        <taxon>Pezizomycotina</taxon>
        <taxon>Sordariomycetes</taxon>
        <taxon>Xylariomycetidae</taxon>
        <taxon>Amphisphaeriales</taxon>
        <taxon>Pseudomassariaceae</taxon>
        <taxon>Pseudomassariella</taxon>
    </lineage>
</organism>
<proteinExistence type="predicted"/>
<dbReference type="AlphaFoldDB" id="A0A1Y2DYU4"/>
<evidence type="ECO:0000313" key="2">
    <source>
        <dbReference type="Proteomes" id="UP000193689"/>
    </source>
</evidence>
<sequence length="274" mass="31005">MDNLKPNILLGSSFLAEHGVTIDYGRNKATFSSCNGMETDITVYRKRNTIRRRVLVEAATVVPANSRTLIHVCYADVDEFDDYGSRRDYQFIASAKGFSNCVTDARSAKVVPYTNLSDKAIRLTRKQKVGHLTDIGEDGFIATSWERANMVQTACIIQDEQRTEEMSNKPAPTDNDEDNDVWISQEFTLTDDMMAMLQSEDCTPDDLWKKIKKKEMSENAHKPKPPTNIEEVITEEGIHICGTNEKWSAEARKAIRAHKAVFGNEVSSRCRRKT</sequence>
<name>A0A1Y2DYU4_9PEZI</name>
<evidence type="ECO:0000313" key="1">
    <source>
        <dbReference type="EMBL" id="ORY64478.1"/>
    </source>
</evidence>
<dbReference type="GeneID" id="63770408"/>
<reference evidence="1 2" key="1">
    <citation type="submission" date="2016-07" db="EMBL/GenBank/DDBJ databases">
        <title>Pervasive Adenine N6-methylation of Active Genes in Fungi.</title>
        <authorList>
            <consortium name="DOE Joint Genome Institute"/>
            <person name="Mondo S.J."/>
            <person name="Dannebaum R.O."/>
            <person name="Kuo R.C."/>
            <person name="Labutti K."/>
            <person name="Haridas S."/>
            <person name="Kuo A."/>
            <person name="Salamov A."/>
            <person name="Ahrendt S.R."/>
            <person name="Lipzen A."/>
            <person name="Sullivan W."/>
            <person name="Andreopoulos W.B."/>
            <person name="Clum A."/>
            <person name="Lindquist E."/>
            <person name="Daum C."/>
            <person name="Ramamoorthy G.K."/>
            <person name="Gryganskyi A."/>
            <person name="Culley D."/>
            <person name="Magnuson J.K."/>
            <person name="James T.Y."/>
            <person name="O'Malley M.A."/>
            <person name="Stajich J.E."/>
            <person name="Spatafora J.W."/>
            <person name="Visel A."/>
            <person name="Grigoriev I.V."/>
        </authorList>
    </citation>
    <scope>NUCLEOTIDE SEQUENCE [LARGE SCALE GENOMIC DNA]</scope>
    <source>
        <strain evidence="1 2">CBS 129021</strain>
    </source>
</reference>
<dbReference type="RefSeq" id="XP_040715892.1">
    <property type="nucleotide sequence ID" value="XM_040854196.1"/>
</dbReference>